<evidence type="ECO:0000256" key="3">
    <source>
        <dbReference type="ARBA" id="ARBA00022833"/>
    </source>
</evidence>
<feature type="domain" description="RanBP2-type" evidence="5">
    <location>
        <begin position="162"/>
        <end position="187"/>
    </location>
</feature>
<dbReference type="GeneID" id="20810358"/>
<evidence type="ECO:0000259" key="5">
    <source>
        <dbReference type="SMART" id="SM00547"/>
    </source>
</evidence>
<feature type="compositionally biased region" description="Polar residues" evidence="4">
    <location>
        <begin position="269"/>
        <end position="280"/>
    </location>
</feature>
<dbReference type="Gene3D" id="2.30.30.380">
    <property type="entry name" value="Zn-finger domain of Sec23/24"/>
    <property type="match status" value="1"/>
</dbReference>
<proteinExistence type="predicted"/>
<keyword evidence="3" id="KW-0862">Zinc</keyword>
<dbReference type="RefSeq" id="XP_009832501.1">
    <property type="nucleotide sequence ID" value="XM_009834199.1"/>
</dbReference>
<evidence type="ECO:0000256" key="4">
    <source>
        <dbReference type="SAM" id="MobiDB-lite"/>
    </source>
</evidence>
<dbReference type="InterPro" id="IPR001876">
    <property type="entry name" value="Znf_RanBP2"/>
</dbReference>
<dbReference type="Pfam" id="PF06905">
    <property type="entry name" value="FAIM1"/>
    <property type="match status" value="1"/>
</dbReference>
<keyword evidence="2" id="KW-0863">Zinc-finger</keyword>
<dbReference type="SMART" id="SM00547">
    <property type="entry name" value="ZnF_RBZ"/>
    <property type="match status" value="1"/>
</dbReference>
<dbReference type="AlphaFoldDB" id="W4GGI9"/>
<accession>W4GGI9</accession>
<evidence type="ECO:0000313" key="6">
    <source>
        <dbReference type="EMBL" id="ETV78164.1"/>
    </source>
</evidence>
<reference evidence="6" key="1">
    <citation type="submission" date="2013-12" db="EMBL/GenBank/DDBJ databases">
        <title>The Genome Sequence of Aphanomyces astaci APO3.</title>
        <authorList>
            <consortium name="The Broad Institute Genomics Platform"/>
            <person name="Russ C."/>
            <person name="Tyler B."/>
            <person name="van West P."/>
            <person name="Dieguez-Uribeondo J."/>
            <person name="Young S.K."/>
            <person name="Zeng Q."/>
            <person name="Gargeya S."/>
            <person name="Fitzgerald M."/>
            <person name="Abouelleil A."/>
            <person name="Alvarado L."/>
            <person name="Chapman S.B."/>
            <person name="Gainer-Dewar J."/>
            <person name="Goldberg J."/>
            <person name="Griggs A."/>
            <person name="Gujja S."/>
            <person name="Hansen M."/>
            <person name="Howarth C."/>
            <person name="Imamovic A."/>
            <person name="Ireland A."/>
            <person name="Larimer J."/>
            <person name="McCowan C."/>
            <person name="Murphy C."/>
            <person name="Pearson M."/>
            <person name="Poon T.W."/>
            <person name="Priest M."/>
            <person name="Roberts A."/>
            <person name="Saif S."/>
            <person name="Shea T."/>
            <person name="Sykes S."/>
            <person name="Wortman J."/>
            <person name="Nusbaum C."/>
            <person name="Birren B."/>
        </authorList>
    </citation>
    <scope>NUCLEOTIDE SEQUENCE [LARGE SCALE GENOMIC DNA]</scope>
    <source>
        <strain evidence="6">APO3</strain>
    </source>
</reference>
<sequence>MHRRPVKGGTGWDCKAEGAKAAGLYYEIANVGKVLEASKKRITWRIKMVEGKEYEISLTHSIASGKKVLRIDGIVTHQTSTFALGDWDHCFNLGSHVIHCIIKPSVELNDSYDLIVDGISFRRLPEDAIKAKVEPVVVRGKKALSREPSTTDLASRTDSASGPWECSACTLINDKPLAPICEACGTAKPKFSVVRQQSTKAQPSADNVAIQKPVARSHSTDLSSDEAVFNPFGTPSAPSDSSWVAFDKPEVSHRQPSTHHTDPFAPSPTAFQTQPSSDNIASMLHGLDFNYSPPPPPPPPSLSAPLAPVVDPPADPLWGAPIIDLNLNPEVKLTPMKSTKSLQSMEQARLATTGSSTKQLQLPQPVYPPPTYQPPFQANPGFQSFTPPQHIVPPPMPNQYATYGAPPLNGGVQPRVPQQQFMANMTNVPPPKVGGQQRPTLSDPFATLS</sequence>
<evidence type="ECO:0000256" key="2">
    <source>
        <dbReference type="ARBA" id="ARBA00022771"/>
    </source>
</evidence>
<dbReference type="Gene3D" id="2.40.128.180">
    <property type="match status" value="1"/>
</dbReference>
<dbReference type="InterPro" id="IPR038513">
    <property type="entry name" value="FAIM1_dom_sf"/>
</dbReference>
<protein>
    <recommendedName>
        <fullName evidence="5">RanBP2-type domain-containing protein</fullName>
    </recommendedName>
</protein>
<dbReference type="GO" id="GO:0008270">
    <property type="term" value="F:zinc ion binding"/>
    <property type="evidence" value="ECO:0007669"/>
    <property type="project" value="UniProtKB-KW"/>
</dbReference>
<dbReference type="OrthoDB" id="261960at2759"/>
<feature type="region of interest" description="Disordered" evidence="4">
    <location>
        <begin position="195"/>
        <end position="308"/>
    </location>
</feature>
<keyword evidence="1" id="KW-0479">Metal-binding</keyword>
<feature type="region of interest" description="Disordered" evidence="4">
    <location>
        <begin position="424"/>
        <end position="449"/>
    </location>
</feature>
<name>W4GGI9_APHAT</name>
<gene>
    <name evidence="6" type="ORF">H257_08362</name>
</gene>
<feature type="compositionally biased region" description="Polar residues" evidence="4">
    <location>
        <begin position="195"/>
        <end position="205"/>
    </location>
</feature>
<organism evidence="6">
    <name type="scientific">Aphanomyces astaci</name>
    <name type="common">Crayfish plague agent</name>
    <dbReference type="NCBI Taxonomy" id="112090"/>
    <lineage>
        <taxon>Eukaryota</taxon>
        <taxon>Sar</taxon>
        <taxon>Stramenopiles</taxon>
        <taxon>Oomycota</taxon>
        <taxon>Saprolegniomycetes</taxon>
        <taxon>Saprolegniales</taxon>
        <taxon>Verrucalvaceae</taxon>
        <taxon>Aphanomyces</taxon>
    </lineage>
</organism>
<dbReference type="InterPro" id="IPR010695">
    <property type="entry name" value="FAIM1"/>
</dbReference>
<dbReference type="VEuPathDB" id="FungiDB:H257_08362"/>
<dbReference type="EMBL" id="KI913131">
    <property type="protein sequence ID" value="ETV78164.1"/>
    <property type="molecule type" value="Genomic_DNA"/>
</dbReference>
<evidence type="ECO:0000256" key="1">
    <source>
        <dbReference type="ARBA" id="ARBA00022723"/>
    </source>
</evidence>
<feature type="compositionally biased region" description="Pro residues" evidence="4">
    <location>
        <begin position="292"/>
        <end position="302"/>
    </location>
</feature>